<sequence length="238" mass="27204">MLNRLVSEGFSGIGGKEVFAIRVDCHIAKPEYSDMQICDNIRKSKTDKGVKTKCCNDVFEALSLLKPRKRMFFALEETESVLTFFKDESDFVKKKEPVGIIPLLNAACTVAESSSTAFAIQYGFQLAEIANIYSANGRTYGFDADNEQSAARWMNALQNRRESVDLNENIRRTSQVKCFRLMHLSGCLRTSFANTRLSESELRTKRLQRNHMSNRRQHATACMFFSYFRQLPTSFLVE</sequence>
<keyword evidence="2" id="KW-1185">Reference proteome</keyword>
<proteinExistence type="predicted"/>
<dbReference type="Proteomes" id="UP000887564">
    <property type="component" value="Unplaced"/>
</dbReference>
<accession>A0A914S4H5</accession>
<reference evidence="3" key="1">
    <citation type="submission" date="2022-11" db="UniProtKB">
        <authorList>
            <consortium name="WormBaseParasite"/>
        </authorList>
    </citation>
    <scope>IDENTIFICATION</scope>
</reference>
<dbReference type="Gene3D" id="2.30.29.30">
    <property type="entry name" value="Pleckstrin-homology domain (PH domain)/Phosphotyrosine-binding domain (PTB)"/>
    <property type="match status" value="1"/>
</dbReference>
<dbReference type="Pfam" id="PF00169">
    <property type="entry name" value="PH"/>
    <property type="match status" value="1"/>
</dbReference>
<dbReference type="SMART" id="SM00233">
    <property type="entry name" value="PH"/>
    <property type="match status" value="1"/>
</dbReference>
<evidence type="ECO:0000313" key="3">
    <source>
        <dbReference type="WBParaSite" id="PEQ_0001205901-mRNA-1"/>
    </source>
</evidence>
<dbReference type="PROSITE" id="PS50003">
    <property type="entry name" value="PH_DOMAIN"/>
    <property type="match status" value="1"/>
</dbReference>
<dbReference type="WBParaSite" id="PEQ_0001205901-mRNA-1">
    <property type="protein sequence ID" value="PEQ_0001205901-mRNA-1"/>
    <property type="gene ID" value="PEQ_0001205901"/>
</dbReference>
<evidence type="ECO:0000259" key="1">
    <source>
        <dbReference type="PROSITE" id="PS50003"/>
    </source>
</evidence>
<feature type="domain" description="PH" evidence="1">
    <location>
        <begin position="69"/>
        <end position="162"/>
    </location>
</feature>
<dbReference type="AlphaFoldDB" id="A0A914S4H5"/>
<organism evidence="2 3">
    <name type="scientific">Parascaris equorum</name>
    <name type="common">Equine roundworm</name>
    <dbReference type="NCBI Taxonomy" id="6256"/>
    <lineage>
        <taxon>Eukaryota</taxon>
        <taxon>Metazoa</taxon>
        <taxon>Ecdysozoa</taxon>
        <taxon>Nematoda</taxon>
        <taxon>Chromadorea</taxon>
        <taxon>Rhabditida</taxon>
        <taxon>Spirurina</taxon>
        <taxon>Ascaridomorpha</taxon>
        <taxon>Ascaridoidea</taxon>
        <taxon>Ascarididae</taxon>
        <taxon>Parascaris</taxon>
    </lineage>
</organism>
<dbReference type="InterPro" id="IPR001849">
    <property type="entry name" value="PH_domain"/>
</dbReference>
<dbReference type="InterPro" id="IPR011993">
    <property type="entry name" value="PH-like_dom_sf"/>
</dbReference>
<evidence type="ECO:0000313" key="2">
    <source>
        <dbReference type="Proteomes" id="UP000887564"/>
    </source>
</evidence>
<dbReference type="SUPFAM" id="SSF50729">
    <property type="entry name" value="PH domain-like"/>
    <property type="match status" value="1"/>
</dbReference>
<protein>
    <submittedName>
        <fullName evidence="3">PH domain-containing protein</fullName>
    </submittedName>
</protein>
<name>A0A914S4H5_PAREQ</name>